<feature type="region of interest" description="Disordered" evidence="1">
    <location>
        <begin position="1"/>
        <end position="93"/>
    </location>
</feature>
<dbReference type="SMART" id="SM00568">
    <property type="entry name" value="GRAM"/>
    <property type="match status" value="1"/>
</dbReference>
<keyword evidence="4" id="KW-1185">Reference proteome</keyword>
<gene>
    <name evidence="3" type="ORF">Naga_100016g5</name>
</gene>
<reference evidence="3 4" key="1">
    <citation type="journal article" date="2014" name="Mol. Plant">
        <title>Chromosome Scale Genome Assembly and Transcriptome Profiling of Nannochloropsis gaditana in Nitrogen Depletion.</title>
        <authorList>
            <person name="Corteggiani Carpinelli E."/>
            <person name="Telatin A."/>
            <person name="Vitulo N."/>
            <person name="Forcato C."/>
            <person name="D'Angelo M."/>
            <person name="Schiavon R."/>
            <person name="Vezzi A."/>
            <person name="Giacometti G.M."/>
            <person name="Morosinotto T."/>
            <person name="Valle G."/>
        </authorList>
    </citation>
    <scope>NUCLEOTIDE SEQUENCE [LARGE SCALE GENOMIC DNA]</scope>
    <source>
        <strain evidence="3 4">B-31</strain>
    </source>
</reference>
<proteinExistence type="predicted"/>
<dbReference type="EMBL" id="AZIL01001059">
    <property type="protein sequence ID" value="EWM25155.1"/>
    <property type="molecule type" value="Genomic_DNA"/>
</dbReference>
<accession>W7TDU9</accession>
<evidence type="ECO:0000259" key="2">
    <source>
        <dbReference type="SMART" id="SM00568"/>
    </source>
</evidence>
<dbReference type="Gene3D" id="2.30.29.30">
    <property type="entry name" value="Pleckstrin-homology domain (PH domain)/Phosphotyrosine-binding domain (PTB)"/>
    <property type="match status" value="1"/>
</dbReference>
<comment type="caution">
    <text evidence="3">The sequence shown here is derived from an EMBL/GenBank/DDBJ whole genome shotgun (WGS) entry which is preliminary data.</text>
</comment>
<feature type="compositionally biased region" description="Polar residues" evidence="1">
    <location>
        <begin position="309"/>
        <end position="319"/>
    </location>
</feature>
<feature type="compositionally biased region" description="Low complexity" evidence="1">
    <location>
        <begin position="47"/>
        <end position="86"/>
    </location>
</feature>
<dbReference type="InterPro" id="IPR011993">
    <property type="entry name" value="PH-like_dom_sf"/>
</dbReference>
<dbReference type="InterPro" id="IPR051482">
    <property type="entry name" value="Cholesterol_transport"/>
</dbReference>
<dbReference type="GO" id="GO:0032366">
    <property type="term" value="P:intracellular sterol transport"/>
    <property type="evidence" value="ECO:0007669"/>
    <property type="project" value="TreeGrafter"/>
</dbReference>
<dbReference type="OrthoDB" id="2162691at2759"/>
<sequence>MTQESSPHSASAPSTFSSPSLSTATTESVGGRRRSRDLMIDEDTPMSSSASAPSLPPANSSLSPHHSSEQQHQQPSMVRRSSGSSYSKRESFVRTPEDSFRDEIVRQIFGENLGCIRDDASCAVESKILLHGRIYITDKFVCFYSNFFGFEKKIKIPFSQVRTLSKGNTALLIPNCIIIQTHGKEYCFRSFWDRDECFWQMARCFRAYHRMQSVPREAVMECRSLDRTGRIENSTATVVEDGGGPMAGTGRPQTASSMSASYSQQQPQQFRRQQSGHRKGPQKQEEHREAGAEDRRGSHPPLPPEPRSQGPSQQPSVSTHGEGGTGPPYGISGEPVGGEFLPARAPSDETGGFPQHPDTPGPGPTLAAPSSPDLSLPPPLDVHPVDAYEEAGEGERRDVSRGATSPSPLAPGGGSRWVPARTTACGIWTS</sequence>
<feature type="compositionally biased region" description="Low complexity" evidence="1">
    <location>
        <begin position="252"/>
        <end position="273"/>
    </location>
</feature>
<feature type="compositionally biased region" description="Basic and acidic residues" evidence="1">
    <location>
        <begin position="282"/>
        <end position="297"/>
    </location>
</feature>
<dbReference type="GO" id="GO:0005789">
    <property type="term" value="C:endoplasmic reticulum membrane"/>
    <property type="evidence" value="ECO:0007669"/>
    <property type="project" value="TreeGrafter"/>
</dbReference>
<dbReference type="GO" id="GO:0120015">
    <property type="term" value="F:sterol transfer activity"/>
    <property type="evidence" value="ECO:0007669"/>
    <property type="project" value="TreeGrafter"/>
</dbReference>
<feature type="compositionally biased region" description="Low complexity" evidence="1">
    <location>
        <begin position="1"/>
        <end position="26"/>
    </location>
</feature>
<evidence type="ECO:0000256" key="1">
    <source>
        <dbReference type="SAM" id="MobiDB-lite"/>
    </source>
</evidence>
<protein>
    <submittedName>
        <fullName evidence="3">Gram domain-containing protein 1a</fullName>
    </submittedName>
</protein>
<dbReference type="Pfam" id="PF02893">
    <property type="entry name" value="GRAM"/>
    <property type="match status" value="1"/>
</dbReference>
<feature type="region of interest" description="Disordered" evidence="1">
    <location>
        <begin position="233"/>
        <end position="422"/>
    </location>
</feature>
<organism evidence="3 4">
    <name type="scientific">Nannochloropsis gaditana</name>
    <dbReference type="NCBI Taxonomy" id="72520"/>
    <lineage>
        <taxon>Eukaryota</taxon>
        <taxon>Sar</taxon>
        <taxon>Stramenopiles</taxon>
        <taxon>Ochrophyta</taxon>
        <taxon>Eustigmatophyceae</taxon>
        <taxon>Eustigmatales</taxon>
        <taxon>Monodopsidaceae</taxon>
        <taxon>Nannochloropsis</taxon>
    </lineage>
</organism>
<dbReference type="PANTHER" id="PTHR23319:SF4">
    <property type="entry name" value="GRAM DOMAIN CONTAINING 1B, ISOFORM E"/>
    <property type="match status" value="1"/>
</dbReference>
<evidence type="ECO:0000313" key="4">
    <source>
        <dbReference type="Proteomes" id="UP000019335"/>
    </source>
</evidence>
<dbReference type="GO" id="GO:0032934">
    <property type="term" value="F:sterol binding"/>
    <property type="evidence" value="ECO:0007669"/>
    <property type="project" value="TreeGrafter"/>
</dbReference>
<dbReference type="GO" id="GO:0140268">
    <property type="term" value="C:endoplasmic reticulum-plasma membrane contact site"/>
    <property type="evidence" value="ECO:0007669"/>
    <property type="project" value="TreeGrafter"/>
</dbReference>
<name>W7TDU9_9STRA</name>
<dbReference type="Proteomes" id="UP000019335">
    <property type="component" value="Chromosome 12"/>
</dbReference>
<feature type="domain" description="GRAM" evidence="2">
    <location>
        <begin position="103"/>
        <end position="168"/>
    </location>
</feature>
<evidence type="ECO:0000313" key="3">
    <source>
        <dbReference type="EMBL" id="EWM25155.1"/>
    </source>
</evidence>
<dbReference type="CDD" id="cd13220">
    <property type="entry name" value="PH-GRAM_GRAMDC"/>
    <property type="match status" value="1"/>
</dbReference>
<dbReference type="GO" id="GO:0005886">
    <property type="term" value="C:plasma membrane"/>
    <property type="evidence" value="ECO:0007669"/>
    <property type="project" value="TreeGrafter"/>
</dbReference>
<dbReference type="InterPro" id="IPR004182">
    <property type="entry name" value="GRAM"/>
</dbReference>
<dbReference type="AlphaFoldDB" id="W7TDU9"/>
<dbReference type="PANTHER" id="PTHR23319">
    <property type="entry name" value="GRAM DOMAIN CONTAINING 1B, ISOFORM E"/>
    <property type="match status" value="1"/>
</dbReference>